<evidence type="ECO:0000256" key="4">
    <source>
        <dbReference type="ARBA" id="ARBA00023002"/>
    </source>
</evidence>
<keyword evidence="5" id="KW-0503">Monooxygenase</keyword>
<keyword evidence="3" id="KW-0521">NADP</keyword>
<dbReference type="EMBL" id="MVGC01000064">
    <property type="protein sequence ID" value="RJE24905.1"/>
    <property type="molecule type" value="Genomic_DNA"/>
</dbReference>
<proteinExistence type="predicted"/>
<dbReference type="PANTHER" id="PTHR43098:SF5">
    <property type="entry name" value="DUAL-FUNCTIONAL MONOOXYGENASE_METHYLTRANSFERASE PSOF"/>
    <property type="match status" value="1"/>
</dbReference>
<evidence type="ECO:0000313" key="5">
    <source>
        <dbReference type="EMBL" id="RJE24905.1"/>
    </source>
</evidence>
<organism evidence="5 6">
    <name type="scientific">Aspergillus sclerotialis</name>
    <dbReference type="NCBI Taxonomy" id="2070753"/>
    <lineage>
        <taxon>Eukaryota</taxon>
        <taxon>Fungi</taxon>
        <taxon>Dikarya</taxon>
        <taxon>Ascomycota</taxon>
        <taxon>Pezizomycotina</taxon>
        <taxon>Eurotiomycetes</taxon>
        <taxon>Eurotiomycetidae</taxon>
        <taxon>Eurotiales</taxon>
        <taxon>Aspergillaceae</taxon>
        <taxon>Aspergillus</taxon>
        <taxon>Aspergillus subgen. Polypaecilum</taxon>
    </lineage>
</organism>
<dbReference type="PANTHER" id="PTHR43098">
    <property type="entry name" value="L-ORNITHINE N(5)-MONOOXYGENASE-RELATED"/>
    <property type="match status" value="1"/>
</dbReference>
<sequence length="558" mass="63621">MGSIEREQFDVLIIGASLSGICSLYHFREQFPSWNIKVLEAGSGVGGTWFWNRYPGARFDSESISYQFSWDKEFLQEWDWKETFAAQPDILKYIETLTDKHHLRDHMQFNTRIKSVHWQDNSRTWLLIDETGVKYQTRFFVSCMGVLSAPTPPAIPGIESFEGQAFHTASWPEDFVMSRDFSGKRIGVIGTGATGIQTITEIAKEPSIKSLTVFQRTPNWSAPLRNAKITKEQMKEMKAEYDAVLQQCASSATGFLHDPDPRKTMEVTHEERIAHWEKIYAQPGFAKWIGNFSDTYTDREANRLYSNFIADKIRQRVHDPEVAESLIPKNHGFGTRRVPLESGYFESYNQSNVHLVDLQKTPIDTVTPNGIRTADGKEHELDILVYATGFDAITGAFNSVEFHGKDNSPLIACSGVDDRDAYERAVWPDHRPYTYLGLMAPGMPNMFMVLGPHQSYGNIPRSIEYSALVVRDLLSYARENNYTFVEATRKAADEWTEHVIDSNKGQLSNEIDSWMTGVNSNVKGKMMRSVARYSGGSIEYRRRCQQCKENGWMGFTFA</sequence>
<protein>
    <submittedName>
        <fullName evidence="5">Flavin-binding monooxygenase</fullName>
    </submittedName>
</protein>
<keyword evidence="1" id="KW-0285">Flavoprotein</keyword>
<dbReference type="Pfam" id="PF00743">
    <property type="entry name" value="FMO-like"/>
    <property type="match status" value="1"/>
</dbReference>
<dbReference type="OrthoDB" id="66881at2759"/>
<name>A0A3A3A4F9_9EURO</name>
<dbReference type="AlphaFoldDB" id="A0A3A3A4F9"/>
<dbReference type="GO" id="GO:0050661">
    <property type="term" value="F:NADP binding"/>
    <property type="evidence" value="ECO:0007669"/>
    <property type="project" value="InterPro"/>
</dbReference>
<dbReference type="Proteomes" id="UP000266188">
    <property type="component" value="Unassembled WGS sequence"/>
</dbReference>
<keyword evidence="4" id="KW-0560">Oxidoreductase</keyword>
<dbReference type="SUPFAM" id="SSF51905">
    <property type="entry name" value="FAD/NAD(P)-binding domain"/>
    <property type="match status" value="3"/>
</dbReference>
<dbReference type="GO" id="GO:0004499">
    <property type="term" value="F:N,N-dimethylaniline monooxygenase activity"/>
    <property type="evidence" value="ECO:0007669"/>
    <property type="project" value="InterPro"/>
</dbReference>
<evidence type="ECO:0000256" key="2">
    <source>
        <dbReference type="ARBA" id="ARBA00022827"/>
    </source>
</evidence>
<dbReference type="Gene3D" id="3.50.50.60">
    <property type="entry name" value="FAD/NAD(P)-binding domain"/>
    <property type="match status" value="2"/>
</dbReference>
<evidence type="ECO:0000256" key="3">
    <source>
        <dbReference type="ARBA" id="ARBA00022857"/>
    </source>
</evidence>
<dbReference type="InterPro" id="IPR020946">
    <property type="entry name" value="Flavin_mOase-like"/>
</dbReference>
<keyword evidence="2" id="KW-0274">FAD</keyword>
<evidence type="ECO:0000313" key="6">
    <source>
        <dbReference type="Proteomes" id="UP000266188"/>
    </source>
</evidence>
<dbReference type="InterPro" id="IPR050775">
    <property type="entry name" value="FAD-binding_Monooxygenases"/>
</dbReference>
<reference evidence="6" key="1">
    <citation type="submission" date="2017-02" db="EMBL/GenBank/DDBJ databases">
        <authorList>
            <person name="Tafer H."/>
            <person name="Lopandic K."/>
        </authorList>
    </citation>
    <scope>NUCLEOTIDE SEQUENCE [LARGE SCALE GENOMIC DNA]</scope>
    <source>
        <strain evidence="6">CBS 366.77</strain>
    </source>
</reference>
<dbReference type="GO" id="GO:0050660">
    <property type="term" value="F:flavin adenine dinucleotide binding"/>
    <property type="evidence" value="ECO:0007669"/>
    <property type="project" value="InterPro"/>
</dbReference>
<keyword evidence="6" id="KW-1185">Reference proteome</keyword>
<gene>
    <name evidence="5" type="ORF">PHISCL_02737</name>
</gene>
<accession>A0A3A3A4F9</accession>
<dbReference type="InterPro" id="IPR036188">
    <property type="entry name" value="FAD/NAD-bd_sf"/>
</dbReference>
<comment type="caution">
    <text evidence="5">The sequence shown here is derived from an EMBL/GenBank/DDBJ whole genome shotgun (WGS) entry which is preliminary data.</text>
</comment>
<evidence type="ECO:0000256" key="1">
    <source>
        <dbReference type="ARBA" id="ARBA00022630"/>
    </source>
</evidence>
<dbReference type="STRING" id="2070753.A0A3A3A4F9"/>